<evidence type="ECO:0000313" key="2">
    <source>
        <dbReference type="EMBL" id="STZ26913.1"/>
    </source>
</evidence>
<feature type="transmembrane region" description="Helical" evidence="1">
    <location>
        <begin position="6"/>
        <end position="23"/>
    </location>
</feature>
<feature type="transmembrane region" description="Helical" evidence="1">
    <location>
        <begin position="91"/>
        <end position="111"/>
    </location>
</feature>
<dbReference type="Proteomes" id="UP000255024">
    <property type="component" value="Unassembled WGS sequence"/>
</dbReference>
<name>A0A378RIQ2_MYROD</name>
<reference evidence="2 3" key="1">
    <citation type="submission" date="2018-06" db="EMBL/GenBank/DDBJ databases">
        <authorList>
            <consortium name="Pathogen Informatics"/>
            <person name="Doyle S."/>
        </authorList>
    </citation>
    <scope>NUCLEOTIDE SEQUENCE [LARGE SCALE GENOMIC DNA]</scope>
    <source>
        <strain evidence="2 3">NCTC11179</strain>
    </source>
</reference>
<feature type="transmembrane region" description="Helical" evidence="1">
    <location>
        <begin position="123"/>
        <end position="141"/>
    </location>
</feature>
<keyword evidence="1" id="KW-1133">Transmembrane helix</keyword>
<protein>
    <recommendedName>
        <fullName evidence="4">Histidine kinase N-terminal 7TM region domain-containing protein</fullName>
    </recommendedName>
</protein>
<accession>A0A378RIQ2</accession>
<feature type="transmembrane region" description="Helical" evidence="1">
    <location>
        <begin position="62"/>
        <end position="79"/>
    </location>
</feature>
<dbReference type="RefSeq" id="WP_115089953.1">
    <property type="nucleotide sequence ID" value="NZ_CP068107.1"/>
</dbReference>
<evidence type="ECO:0000256" key="1">
    <source>
        <dbReference type="SAM" id="Phobius"/>
    </source>
</evidence>
<dbReference type="EMBL" id="UGQL01000001">
    <property type="protein sequence ID" value="STZ26913.1"/>
    <property type="molecule type" value="Genomic_DNA"/>
</dbReference>
<organism evidence="2 3">
    <name type="scientific">Myroides odoratus</name>
    <name type="common">Flavobacterium odoratum</name>
    <dbReference type="NCBI Taxonomy" id="256"/>
    <lineage>
        <taxon>Bacteria</taxon>
        <taxon>Pseudomonadati</taxon>
        <taxon>Bacteroidota</taxon>
        <taxon>Flavobacteriia</taxon>
        <taxon>Flavobacteriales</taxon>
        <taxon>Flavobacteriaceae</taxon>
        <taxon>Myroides</taxon>
    </lineage>
</organism>
<keyword evidence="1" id="KW-0812">Transmembrane</keyword>
<feature type="transmembrane region" description="Helical" evidence="1">
    <location>
        <begin position="153"/>
        <end position="177"/>
    </location>
</feature>
<keyword evidence="3" id="KW-1185">Reference proteome</keyword>
<evidence type="ECO:0000313" key="3">
    <source>
        <dbReference type="Proteomes" id="UP000255024"/>
    </source>
</evidence>
<keyword evidence="1" id="KW-0472">Membrane</keyword>
<evidence type="ECO:0008006" key="4">
    <source>
        <dbReference type="Google" id="ProtNLM"/>
    </source>
</evidence>
<dbReference type="AlphaFoldDB" id="A0A378RIQ2"/>
<feature type="transmembrane region" description="Helical" evidence="1">
    <location>
        <begin position="189"/>
        <end position="208"/>
    </location>
</feature>
<sequence length="211" mass="24536">MFYSILLYATLIAGCAPLSLFLAGHKYSSQANRVVFPLIGLMVLSSIYEYVVSLQLQVSVVLWYQVYPALEFATLYFLFENYITQRPKWLFHSLLGLFLLFYILSLCCFDTDSYLMSTGINKIYSTFFVLLCTFLWIRQVSNQKKILKLYNESQFFIVMGLFFYYATTISVFILLGFIDKSGLYIYDYWLVNILASLILRITISIGVCKMI</sequence>
<proteinExistence type="predicted"/>
<feature type="transmembrane region" description="Helical" evidence="1">
    <location>
        <begin position="35"/>
        <end position="56"/>
    </location>
</feature>
<gene>
    <name evidence="2" type="ORF">NCTC11179_00440</name>
</gene>